<dbReference type="InterPro" id="IPR008258">
    <property type="entry name" value="Transglycosylase_SLT_dom_1"/>
</dbReference>
<dbReference type="GO" id="GO:0000270">
    <property type="term" value="P:peptidoglycan metabolic process"/>
    <property type="evidence" value="ECO:0007669"/>
    <property type="project" value="InterPro"/>
</dbReference>
<dbReference type="SMART" id="SM00028">
    <property type="entry name" value="TPR"/>
    <property type="match status" value="3"/>
</dbReference>
<dbReference type="GO" id="GO:0016020">
    <property type="term" value="C:membrane"/>
    <property type="evidence" value="ECO:0007669"/>
    <property type="project" value="InterPro"/>
</dbReference>
<dbReference type="InterPro" id="IPR019734">
    <property type="entry name" value="TPR_rpt"/>
</dbReference>
<accession>A0A3B1B9C7</accession>
<dbReference type="InterPro" id="IPR011990">
    <property type="entry name" value="TPR-like_helical_dom_sf"/>
</dbReference>
<feature type="domain" description="Transglycosylase SLT" evidence="1">
    <location>
        <begin position="563"/>
        <end position="683"/>
    </location>
</feature>
<name>A0A3B1B9C7_9ZZZZ</name>
<dbReference type="EMBL" id="UOGA01000018">
    <property type="protein sequence ID" value="VAX14839.1"/>
    <property type="molecule type" value="Genomic_DNA"/>
</dbReference>
<evidence type="ECO:0000259" key="1">
    <source>
        <dbReference type="Pfam" id="PF01464"/>
    </source>
</evidence>
<dbReference type="GO" id="GO:0008933">
    <property type="term" value="F:peptidoglycan lytic transglycosylase activity"/>
    <property type="evidence" value="ECO:0007669"/>
    <property type="project" value="InterPro"/>
</dbReference>
<dbReference type="SUPFAM" id="SSF53955">
    <property type="entry name" value="Lysozyme-like"/>
    <property type="match status" value="1"/>
</dbReference>
<proteinExistence type="predicted"/>
<keyword evidence="2" id="KW-0378">Hydrolase</keyword>
<dbReference type="InterPro" id="IPR000189">
    <property type="entry name" value="Transglyc_AS"/>
</dbReference>
<dbReference type="EC" id="3.2.1.-" evidence="2"/>
<keyword evidence="2" id="KW-0326">Glycosidase</keyword>
<dbReference type="Gene3D" id="1.10.530.10">
    <property type="match status" value="1"/>
</dbReference>
<organism evidence="2">
    <name type="scientific">hydrothermal vent metagenome</name>
    <dbReference type="NCBI Taxonomy" id="652676"/>
    <lineage>
        <taxon>unclassified sequences</taxon>
        <taxon>metagenomes</taxon>
        <taxon>ecological metagenomes</taxon>
    </lineage>
</organism>
<dbReference type="PANTHER" id="PTHR37423:SF2">
    <property type="entry name" value="MEMBRANE-BOUND LYTIC MUREIN TRANSGLYCOSYLASE C"/>
    <property type="match status" value="1"/>
</dbReference>
<gene>
    <name evidence="2" type="ORF">MNBD_NITROSPINAE04-1689</name>
</gene>
<evidence type="ECO:0000313" key="2">
    <source>
        <dbReference type="EMBL" id="VAX14839.1"/>
    </source>
</evidence>
<dbReference type="PROSITE" id="PS00922">
    <property type="entry name" value="TRANSGLYCOSYLASE"/>
    <property type="match status" value="1"/>
</dbReference>
<reference evidence="2" key="1">
    <citation type="submission" date="2018-06" db="EMBL/GenBank/DDBJ databases">
        <authorList>
            <person name="Zhirakovskaya E."/>
        </authorList>
    </citation>
    <scope>NUCLEOTIDE SEQUENCE</scope>
</reference>
<dbReference type="AlphaFoldDB" id="A0A3B1B9C7"/>
<sequence>MMKSSSFFCAIKSVSKSLVVFSVLSVCIFVSVAGGTEDKNQIVEYGKALTLTGEGRLAEGKLILQSLAETRFFLNDYAAFDLATLAFNEGDYSTALLYLTKFSKKIRGNPVERRANRLKILSACFDVASSACGKTLKNLRRGKLPKGFTAEKLYIEAKRRESSGARQEAYKLYMKIYYNHPVAPLADKAVNDIARLRKKAGARLKKSFPYATYNERKKRADRLMGAFQYEEAVKELETILRIGYSKQRKLKIYYMLARALFKARKREASKKTFLKLIDLYPASSLVGQSQYMIAVIDWNLGRGDESESRLMTLSSSGAGAGIRQKALFIAGKIAESDGAYDKAGRYYKKALQLGRKTKLAHKLRWRLGWVEYLSGRYQKATRLLQTAYKKNRAHRDGKRLYWQIKSMERSGDITKSVKTRKALVSQFGHTYYGATLTTPPLSPGYPDESAPAIESIGDFEENYKTDLVNKLPKKARLRLKRYDALLKIGQSERAVAEIDLMKTGLPKKVKTLGWLGYLYIKANAPGKSLKLQNMALGAKTRKDDYENVFWRLYYPVVSWRKISRQSKERGIDPFLVLAVIRQESAFDPKALSPANARGLMQLIPKTAKRIYKKLEMDKQTGASFRPDALFDPEINVTLGIFHLAELISFYDGSPAPALAAYNAGRKAVDRWLKINSDKPEDEFIENIPYSETGEYVKRVIRNWMLYKRIYNLEYAVTGMDR</sequence>
<dbReference type="PANTHER" id="PTHR37423">
    <property type="entry name" value="SOLUBLE LYTIC MUREIN TRANSGLYCOSYLASE-RELATED"/>
    <property type="match status" value="1"/>
</dbReference>
<dbReference type="Gene3D" id="1.25.40.10">
    <property type="entry name" value="Tetratricopeptide repeat domain"/>
    <property type="match status" value="2"/>
</dbReference>
<protein>
    <submittedName>
        <fullName evidence="2">Soluble lytic murein transglycosylase</fullName>
        <ecNumber evidence="2">3.2.1.-</ecNumber>
    </submittedName>
</protein>
<dbReference type="GO" id="GO:0016798">
    <property type="term" value="F:hydrolase activity, acting on glycosyl bonds"/>
    <property type="evidence" value="ECO:0007669"/>
    <property type="project" value="UniProtKB-KW"/>
</dbReference>
<dbReference type="InterPro" id="IPR023346">
    <property type="entry name" value="Lysozyme-like_dom_sf"/>
</dbReference>
<dbReference type="CDD" id="cd13401">
    <property type="entry name" value="Slt70-like"/>
    <property type="match status" value="1"/>
</dbReference>
<dbReference type="Pfam" id="PF01464">
    <property type="entry name" value="SLT"/>
    <property type="match status" value="1"/>
</dbReference>
<dbReference type="SUPFAM" id="SSF48452">
    <property type="entry name" value="TPR-like"/>
    <property type="match status" value="1"/>
</dbReference>